<sequence>MPVFLSMPVSKKQISLYFHIPFCSQKCDYCHFYVLPDKDPFKQQLMEGLELEWKKILPLLSGCEVISIYFGGGTPSLLGIESIAKILSWIEKEGVLHSYAEISLEANPENVNTPLMKGYANAGINRVSLGIQTFDPALLKILHRTHTSERAYQAVEEIATAGIRNISVDLMYDIPCQTFDQWVHTLQQVVKLPITHLSFYNLTIEPHTKFYKQQEQLKKVVPDPETSFTMLTYGIEQLELHGLKRYEISAFARDACYSRHNVGYWTARPFLGLGPSAFSYWEEERFRNIAHLGRYVEKLRKDESPVDFREKLGYEEHLRELLAVELRLMKGVNLEEFQNRHGALTHSMHETVRALIQSEFLLEDNHVLILSEKGKNFYDTVAAEIVGCED</sequence>
<dbReference type="PANTHER" id="PTHR13932">
    <property type="entry name" value="COPROPORPHYRINIGEN III OXIDASE"/>
    <property type="match status" value="1"/>
</dbReference>
<comment type="similarity">
    <text evidence="2">Belongs to the anaerobic coproporphyrinogen-III oxidase family. HemW subfamily.</text>
</comment>
<evidence type="ECO:0000256" key="8">
    <source>
        <dbReference type="ARBA" id="ARBA00023014"/>
    </source>
</evidence>
<dbReference type="GO" id="GO:0004109">
    <property type="term" value="F:coproporphyrinogen oxidase activity"/>
    <property type="evidence" value="ECO:0007669"/>
    <property type="project" value="InterPro"/>
</dbReference>
<dbReference type="SFLD" id="SFLDF00288">
    <property type="entry name" value="HemN-like__clustered_with_nucl"/>
    <property type="match status" value="1"/>
</dbReference>
<evidence type="ECO:0000256" key="1">
    <source>
        <dbReference type="ARBA" id="ARBA00001966"/>
    </source>
</evidence>
<dbReference type="Pfam" id="PF06969">
    <property type="entry name" value="HemN_C"/>
    <property type="match status" value="1"/>
</dbReference>
<dbReference type="GO" id="GO:0006779">
    <property type="term" value="P:porphyrin-containing compound biosynthetic process"/>
    <property type="evidence" value="ECO:0007669"/>
    <property type="project" value="InterPro"/>
</dbReference>
<evidence type="ECO:0000313" key="13">
    <source>
        <dbReference type="Proteomes" id="UP000031307"/>
    </source>
</evidence>
<dbReference type="SFLD" id="SFLDF00562">
    <property type="entry name" value="HemN-like__clustered_with_heat"/>
    <property type="match status" value="1"/>
</dbReference>
<evidence type="ECO:0000256" key="10">
    <source>
        <dbReference type="RuleBase" id="RU364116"/>
    </source>
</evidence>
<dbReference type="InterPro" id="IPR010723">
    <property type="entry name" value="HemN_C"/>
</dbReference>
<dbReference type="GO" id="GO:0046872">
    <property type="term" value="F:metal ion binding"/>
    <property type="evidence" value="ECO:0007669"/>
    <property type="project" value="UniProtKB-UniRule"/>
</dbReference>
<dbReference type="InterPro" id="IPR013785">
    <property type="entry name" value="Aldolase_TIM"/>
</dbReference>
<dbReference type="SFLD" id="SFLDS00029">
    <property type="entry name" value="Radical_SAM"/>
    <property type="match status" value="2"/>
</dbReference>
<keyword evidence="5 10" id="KW-0949">S-adenosyl-L-methionine</keyword>
<proteinExistence type="inferred from homology"/>
<evidence type="ECO:0000256" key="2">
    <source>
        <dbReference type="ARBA" id="ARBA00006100"/>
    </source>
</evidence>
<dbReference type="EMBL" id="JSAM01000067">
    <property type="protein sequence ID" value="KIA77712.1"/>
    <property type="molecule type" value="Genomic_DNA"/>
</dbReference>
<name>A0A0C1E957_9BACT</name>
<evidence type="ECO:0000256" key="9">
    <source>
        <dbReference type="ARBA" id="ARBA00023186"/>
    </source>
</evidence>
<feature type="domain" description="Radical SAM core" evidence="11">
    <location>
        <begin position="8"/>
        <end position="244"/>
    </location>
</feature>
<dbReference type="SFLD" id="SFLDG01065">
    <property type="entry name" value="anaerobic_coproporphyrinogen-I"/>
    <property type="match status" value="2"/>
</dbReference>
<keyword evidence="6 10" id="KW-0479">Metal-binding</keyword>
<dbReference type="PATRIC" id="fig|83552.4.peg.1130"/>
<gene>
    <name evidence="12" type="ORF">DB43_FX00210</name>
</gene>
<accession>A0A0C1E957</accession>
<protein>
    <recommendedName>
        <fullName evidence="3 10">Heme chaperone HemW</fullName>
    </recommendedName>
</protein>
<evidence type="ECO:0000259" key="11">
    <source>
        <dbReference type="PROSITE" id="PS51918"/>
    </source>
</evidence>
<comment type="subcellular location">
    <subcellularLocation>
        <location evidence="10">Cytoplasm</location>
    </subcellularLocation>
</comment>
<evidence type="ECO:0000256" key="4">
    <source>
        <dbReference type="ARBA" id="ARBA00022617"/>
    </source>
</evidence>
<dbReference type="Gene3D" id="3.20.20.70">
    <property type="entry name" value="Aldolase class I"/>
    <property type="match status" value="1"/>
</dbReference>
<comment type="function">
    <text evidence="10">Probably acts as a heme chaperone, transferring heme to an unknown acceptor. Binds one molecule of heme per monomer, possibly covalently. Binds 1 [4Fe-4S] cluster. The cluster is coordinated with 3 cysteines and an exchangeable S-adenosyl-L-methionine.</text>
</comment>
<comment type="cofactor">
    <cofactor evidence="1">
        <name>[4Fe-4S] cluster</name>
        <dbReference type="ChEBI" id="CHEBI:49883"/>
    </cofactor>
</comment>
<keyword evidence="4 10" id="KW-0349">Heme</keyword>
<dbReference type="AlphaFoldDB" id="A0A0C1E957"/>
<evidence type="ECO:0000256" key="3">
    <source>
        <dbReference type="ARBA" id="ARBA00017228"/>
    </source>
</evidence>
<dbReference type="PROSITE" id="PS51918">
    <property type="entry name" value="RADICAL_SAM"/>
    <property type="match status" value="1"/>
</dbReference>
<dbReference type="InterPro" id="IPR007197">
    <property type="entry name" value="rSAM"/>
</dbReference>
<dbReference type="SMART" id="SM00729">
    <property type="entry name" value="Elp3"/>
    <property type="match status" value="1"/>
</dbReference>
<keyword evidence="8 10" id="KW-0411">Iron-sulfur</keyword>
<keyword evidence="9 10" id="KW-0143">Chaperone</keyword>
<dbReference type="GO" id="GO:0005737">
    <property type="term" value="C:cytoplasm"/>
    <property type="evidence" value="ECO:0007669"/>
    <property type="project" value="UniProtKB-SubCell"/>
</dbReference>
<evidence type="ECO:0000256" key="5">
    <source>
        <dbReference type="ARBA" id="ARBA00022691"/>
    </source>
</evidence>
<dbReference type="Pfam" id="PF04055">
    <property type="entry name" value="Radical_SAM"/>
    <property type="match status" value="1"/>
</dbReference>
<dbReference type="CDD" id="cd01335">
    <property type="entry name" value="Radical_SAM"/>
    <property type="match status" value="1"/>
</dbReference>
<dbReference type="RefSeq" id="WP_013925085.1">
    <property type="nucleotide sequence ID" value="NZ_JSAM01000067.1"/>
</dbReference>
<keyword evidence="10" id="KW-0004">4Fe-4S</keyword>
<dbReference type="NCBIfam" id="TIGR00539">
    <property type="entry name" value="hemN_rel"/>
    <property type="match status" value="1"/>
</dbReference>
<dbReference type="Proteomes" id="UP000031307">
    <property type="component" value="Unassembled WGS sequence"/>
</dbReference>
<dbReference type="InterPro" id="IPR006638">
    <property type="entry name" value="Elp3/MiaA/NifB-like_rSAM"/>
</dbReference>
<comment type="caution">
    <text evidence="12">The sequence shown here is derived from an EMBL/GenBank/DDBJ whole genome shotgun (WGS) entry which is preliminary data.</text>
</comment>
<dbReference type="SUPFAM" id="SSF102114">
    <property type="entry name" value="Radical SAM enzymes"/>
    <property type="match status" value="1"/>
</dbReference>
<keyword evidence="10" id="KW-0963">Cytoplasm</keyword>
<dbReference type="PANTHER" id="PTHR13932:SF5">
    <property type="entry name" value="RADICAL S-ADENOSYL METHIONINE DOMAIN-CONTAINING PROTEIN 1, MITOCHONDRIAL"/>
    <property type="match status" value="1"/>
</dbReference>
<dbReference type="OMA" id="HIPWCVR"/>
<reference evidence="12 13" key="1">
    <citation type="journal article" date="2014" name="Mol. Biol. Evol.">
        <title>Massive expansion of Ubiquitination-related gene families within the Chlamydiae.</title>
        <authorList>
            <person name="Domman D."/>
            <person name="Collingro A."/>
            <person name="Lagkouvardos I."/>
            <person name="Gehre L."/>
            <person name="Weinmaier T."/>
            <person name="Rattei T."/>
            <person name="Subtil A."/>
            <person name="Horn M."/>
        </authorList>
    </citation>
    <scope>NUCLEOTIDE SEQUENCE [LARGE SCALE GENOMIC DNA]</scope>
    <source>
        <strain evidence="12 13">OEW1</strain>
    </source>
</reference>
<evidence type="ECO:0000313" key="12">
    <source>
        <dbReference type="EMBL" id="KIA77712.1"/>
    </source>
</evidence>
<dbReference type="InterPro" id="IPR034505">
    <property type="entry name" value="Coproporphyrinogen-III_oxidase"/>
</dbReference>
<dbReference type="InterPro" id="IPR058240">
    <property type="entry name" value="rSAM_sf"/>
</dbReference>
<evidence type="ECO:0000256" key="7">
    <source>
        <dbReference type="ARBA" id="ARBA00023004"/>
    </source>
</evidence>
<dbReference type="InterPro" id="IPR004559">
    <property type="entry name" value="HemW-like"/>
</dbReference>
<evidence type="ECO:0000256" key="6">
    <source>
        <dbReference type="ARBA" id="ARBA00022723"/>
    </source>
</evidence>
<dbReference type="GO" id="GO:0051539">
    <property type="term" value="F:4 iron, 4 sulfur cluster binding"/>
    <property type="evidence" value="ECO:0007669"/>
    <property type="project" value="UniProtKB-UniRule"/>
</dbReference>
<keyword evidence="12" id="KW-0560">Oxidoreductase</keyword>
<organism evidence="12 13">
    <name type="scientific">Parachlamydia acanthamoebae</name>
    <dbReference type="NCBI Taxonomy" id="83552"/>
    <lineage>
        <taxon>Bacteria</taxon>
        <taxon>Pseudomonadati</taxon>
        <taxon>Chlamydiota</taxon>
        <taxon>Chlamydiia</taxon>
        <taxon>Parachlamydiales</taxon>
        <taxon>Parachlamydiaceae</taxon>
        <taxon>Parachlamydia</taxon>
    </lineage>
</organism>
<keyword evidence="7 10" id="KW-0408">Iron</keyword>